<feature type="transmembrane region" description="Helical" evidence="1">
    <location>
        <begin position="434"/>
        <end position="454"/>
    </location>
</feature>
<dbReference type="PANTHER" id="PTHR14969">
    <property type="entry name" value="SPHINGOSINE-1-PHOSPHATE PHOSPHOHYDROLASE"/>
    <property type="match status" value="1"/>
</dbReference>
<feature type="domain" description="Phosphatidic acid phosphatase type 2/haloperoxidase" evidence="2">
    <location>
        <begin position="337"/>
        <end position="449"/>
    </location>
</feature>
<keyword evidence="4" id="KW-1185">Reference proteome</keyword>
<sequence>MVVERFAVRSAVSLVAACAAGVAFAVVMAVVWAGWAPVREVDQAISDGVTRWVGGSEVLVAAFGGITRLGDTATLTGVTALAVAWLLLRRRPWVAAHVVVTALGGGLLGVVVKELVERLRPLVDVEVAGAPGWSFPSGHTLGATVTYGVLLLVFASVRPARRVVTALVVAIVVVVGFTRVALGVHYATDVLGGWLLGLVWLALTTEVFRRWRRDEGMPEVPLSRGLAPEAADDLRPVSGRRVDVPADLPLVVARLLVAWGLLLGALFALGSWLTAAGPDVPPAWDRAVVEWFAERRVPAWDAVMDRVGTFSGTGPVIGAAVVVCVLALATTRSWRPVLLVVLGLLGEVTLFLLTTAIIDRARPAAKLPGDLPPTSSFPSGHVAASLVLGTAVALLVWRGTGGWWRWPVVATALVIPVAVAAQRLYSGVHYPTDLAGSFLLALPWITVVAMTTINGHGAANSGTRAATDSVTGTAARG</sequence>
<dbReference type="SMART" id="SM00014">
    <property type="entry name" value="acidPPc"/>
    <property type="match status" value="2"/>
</dbReference>
<reference evidence="3 4" key="1">
    <citation type="submission" date="2018-03" db="EMBL/GenBank/DDBJ databases">
        <title>Genomic Encyclopedia of Type Strains, Phase III (KMG-III): the genomes of soil and plant-associated and newly described type strains.</title>
        <authorList>
            <person name="Whitman W."/>
        </authorList>
    </citation>
    <scope>NUCLEOTIDE SEQUENCE [LARGE SCALE GENOMIC DNA]</scope>
    <source>
        <strain evidence="3 4">CGMCC 4.7097</strain>
    </source>
</reference>
<feature type="transmembrane region" description="Helical" evidence="1">
    <location>
        <begin position="164"/>
        <end position="184"/>
    </location>
</feature>
<dbReference type="CDD" id="cd03392">
    <property type="entry name" value="PAP2_like_2"/>
    <property type="match status" value="2"/>
</dbReference>
<dbReference type="InterPro" id="IPR036938">
    <property type="entry name" value="PAP2/HPO_sf"/>
</dbReference>
<feature type="transmembrane region" description="Helical" evidence="1">
    <location>
        <begin position="250"/>
        <end position="273"/>
    </location>
</feature>
<feature type="transmembrane region" description="Helical" evidence="1">
    <location>
        <begin position="404"/>
        <end position="422"/>
    </location>
</feature>
<keyword evidence="1" id="KW-1133">Transmembrane helix</keyword>
<feature type="transmembrane region" description="Helical" evidence="1">
    <location>
        <begin position="58"/>
        <end position="87"/>
    </location>
</feature>
<organism evidence="3 4">
    <name type="scientific">Saccharothrix carnea</name>
    <dbReference type="NCBI Taxonomy" id="1280637"/>
    <lineage>
        <taxon>Bacteria</taxon>
        <taxon>Bacillati</taxon>
        <taxon>Actinomycetota</taxon>
        <taxon>Actinomycetes</taxon>
        <taxon>Pseudonocardiales</taxon>
        <taxon>Pseudonocardiaceae</taxon>
        <taxon>Saccharothrix</taxon>
    </lineage>
</organism>
<comment type="caution">
    <text evidence="3">The sequence shown here is derived from an EMBL/GenBank/DDBJ whole genome shotgun (WGS) entry which is preliminary data.</text>
</comment>
<dbReference type="Proteomes" id="UP000241118">
    <property type="component" value="Unassembled WGS sequence"/>
</dbReference>
<feature type="transmembrane region" description="Helical" evidence="1">
    <location>
        <begin position="190"/>
        <end position="208"/>
    </location>
</feature>
<dbReference type="Pfam" id="PF01569">
    <property type="entry name" value="PAP2"/>
    <property type="match status" value="2"/>
</dbReference>
<dbReference type="InterPro" id="IPR000326">
    <property type="entry name" value="PAP2/HPO"/>
</dbReference>
<keyword evidence="1" id="KW-0472">Membrane</keyword>
<name>A0A2P8I182_SACCR</name>
<feature type="transmembrane region" description="Helical" evidence="1">
    <location>
        <begin position="94"/>
        <end position="112"/>
    </location>
</feature>
<evidence type="ECO:0000313" key="3">
    <source>
        <dbReference type="EMBL" id="PSL52231.1"/>
    </source>
</evidence>
<dbReference type="AlphaFoldDB" id="A0A2P8I182"/>
<protein>
    <submittedName>
        <fullName evidence="3">Undecaprenyl-diphosphatase</fullName>
    </submittedName>
</protein>
<dbReference type="PANTHER" id="PTHR14969:SF13">
    <property type="entry name" value="AT30094P"/>
    <property type="match status" value="1"/>
</dbReference>
<feature type="transmembrane region" description="Helical" evidence="1">
    <location>
        <begin position="378"/>
        <end position="397"/>
    </location>
</feature>
<evidence type="ECO:0000259" key="2">
    <source>
        <dbReference type="SMART" id="SM00014"/>
    </source>
</evidence>
<feature type="domain" description="Phosphatidic acid phosphatase type 2/haloperoxidase" evidence="2">
    <location>
        <begin position="95"/>
        <end position="205"/>
    </location>
</feature>
<feature type="transmembrane region" description="Helical" evidence="1">
    <location>
        <begin position="310"/>
        <end position="330"/>
    </location>
</feature>
<keyword evidence="1" id="KW-0812">Transmembrane</keyword>
<evidence type="ECO:0000256" key="1">
    <source>
        <dbReference type="SAM" id="Phobius"/>
    </source>
</evidence>
<feature type="transmembrane region" description="Helical" evidence="1">
    <location>
        <begin position="337"/>
        <end position="358"/>
    </location>
</feature>
<evidence type="ECO:0000313" key="4">
    <source>
        <dbReference type="Proteomes" id="UP000241118"/>
    </source>
</evidence>
<dbReference type="SUPFAM" id="SSF48317">
    <property type="entry name" value="Acid phosphatase/Vanadium-dependent haloperoxidase"/>
    <property type="match status" value="2"/>
</dbReference>
<proteinExistence type="predicted"/>
<gene>
    <name evidence="3" type="ORF">B0I31_11458</name>
</gene>
<accession>A0A2P8I182</accession>
<feature type="transmembrane region" description="Helical" evidence="1">
    <location>
        <begin position="12"/>
        <end position="38"/>
    </location>
</feature>
<feature type="transmembrane region" description="Helical" evidence="1">
    <location>
        <begin position="132"/>
        <end position="157"/>
    </location>
</feature>
<dbReference type="EMBL" id="PYAX01000014">
    <property type="protein sequence ID" value="PSL52231.1"/>
    <property type="molecule type" value="Genomic_DNA"/>
</dbReference>
<dbReference type="Gene3D" id="1.20.144.10">
    <property type="entry name" value="Phosphatidic acid phosphatase type 2/haloperoxidase"/>
    <property type="match status" value="2"/>
</dbReference>